<keyword evidence="4" id="KW-1185">Reference proteome</keyword>
<accession>A0A5N5TJZ6</accession>
<dbReference type="PANTHER" id="PTHR10642">
    <property type="entry name" value="RIBONUCLEASE H1"/>
    <property type="match status" value="1"/>
</dbReference>
<dbReference type="OrthoDB" id="6340616at2759"/>
<dbReference type="InterPro" id="IPR050092">
    <property type="entry name" value="RNase_H"/>
</dbReference>
<dbReference type="PROSITE" id="PS50879">
    <property type="entry name" value="RNASE_H_1"/>
    <property type="match status" value="1"/>
</dbReference>
<dbReference type="AlphaFoldDB" id="A0A5N5TJZ6"/>
<comment type="similarity">
    <text evidence="1">Belongs to the RNase H family.</text>
</comment>
<dbReference type="PIRSF" id="PIRSF036852">
    <property type="entry name" value="Ribonuclease_H1_euk"/>
    <property type="match status" value="1"/>
</dbReference>
<dbReference type="SUPFAM" id="SSF53098">
    <property type="entry name" value="Ribonuclease H-like"/>
    <property type="match status" value="1"/>
</dbReference>
<dbReference type="PANTHER" id="PTHR10642:SF31">
    <property type="entry name" value="RIBONUCLEASE H1"/>
    <property type="match status" value="1"/>
</dbReference>
<evidence type="ECO:0000256" key="1">
    <source>
        <dbReference type="ARBA" id="ARBA00005300"/>
    </source>
</evidence>
<dbReference type="InterPro" id="IPR002156">
    <property type="entry name" value="RNaseH_domain"/>
</dbReference>
<dbReference type="InterPro" id="IPR012337">
    <property type="entry name" value="RNaseH-like_sf"/>
</dbReference>
<dbReference type="InterPro" id="IPR036397">
    <property type="entry name" value="RNaseH_sf"/>
</dbReference>
<dbReference type="GO" id="GO:0000287">
    <property type="term" value="F:magnesium ion binding"/>
    <property type="evidence" value="ECO:0007669"/>
    <property type="project" value="InterPro"/>
</dbReference>
<dbReference type="CDD" id="cd09280">
    <property type="entry name" value="RNase_HI_eukaryote_like"/>
    <property type="match status" value="1"/>
</dbReference>
<evidence type="ECO:0000313" key="4">
    <source>
        <dbReference type="Proteomes" id="UP000326759"/>
    </source>
</evidence>
<dbReference type="Pfam" id="PF00075">
    <property type="entry name" value="RNase_H"/>
    <property type="match status" value="1"/>
</dbReference>
<feature type="domain" description="RNase H type-1" evidence="2">
    <location>
        <begin position="77"/>
        <end position="224"/>
    </location>
</feature>
<proteinExistence type="inferred from homology"/>
<sequence>MSANLEDNTQIYDAFRSLGIEQQEEVERLYASHSSTSIFSEKDTTNDDEEFPPHLFDMEKIQKVESCMSSDSGESIVDGYLQLYTDGGCYNNGKENAYGAVGIYFGRGSKLNTSVMLEGKVTNNIAEIRAAYLGLQIAYENGFRKVKLFTDSHYVVMCCSRWLKGWKKNNWKKANGRPVLNKEELEYLDEAISKMDDVQMVFVRGHKGIEGNEYADKLARDCMSASRSDLNKDTN</sequence>
<protein>
    <submittedName>
        <fullName evidence="3">Ribonuclease H1</fullName>
    </submittedName>
</protein>
<reference evidence="3 4" key="1">
    <citation type="journal article" date="2019" name="PLoS Biol.">
        <title>Sex chromosomes control vertical transmission of feminizing Wolbachia symbionts in an isopod.</title>
        <authorList>
            <person name="Becking T."/>
            <person name="Chebbi M.A."/>
            <person name="Giraud I."/>
            <person name="Moumen B."/>
            <person name="Laverre T."/>
            <person name="Caubet Y."/>
            <person name="Peccoud J."/>
            <person name="Gilbert C."/>
            <person name="Cordaux R."/>
        </authorList>
    </citation>
    <scope>NUCLEOTIDE SEQUENCE [LARGE SCALE GENOMIC DNA]</scope>
    <source>
        <strain evidence="3">ANa2</strain>
        <tissue evidence="3">Whole body excluding digestive tract and cuticle</tissue>
    </source>
</reference>
<evidence type="ECO:0000259" key="2">
    <source>
        <dbReference type="PROSITE" id="PS50879"/>
    </source>
</evidence>
<dbReference type="GO" id="GO:0003676">
    <property type="term" value="F:nucleic acid binding"/>
    <property type="evidence" value="ECO:0007669"/>
    <property type="project" value="InterPro"/>
</dbReference>
<organism evidence="3 4">
    <name type="scientific">Armadillidium nasatum</name>
    <dbReference type="NCBI Taxonomy" id="96803"/>
    <lineage>
        <taxon>Eukaryota</taxon>
        <taxon>Metazoa</taxon>
        <taxon>Ecdysozoa</taxon>
        <taxon>Arthropoda</taxon>
        <taxon>Crustacea</taxon>
        <taxon>Multicrustacea</taxon>
        <taxon>Malacostraca</taxon>
        <taxon>Eumalacostraca</taxon>
        <taxon>Peracarida</taxon>
        <taxon>Isopoda</taxon>
        <taxon>Oniscidea</taxon>
        <taxon>Crinocheta</taxon>
        <taxon>Armadillidiidae</taxon>
        <taxon>Armadillidium</taxon>
    </lineage>
</organism>
<comment type="caution">
    <text evidence="3">The sequence shown here is derived from an EMBL/GenBank/DDBJ whole genome shotgun (WGS) entry which is preliminary data.</text>
</comment>
<gene>
    <name evidence="3" type="primary">Rnaseh1</name>
    <name evidence="3" type="ORF">Anas_02642</name>
</gene>
<dbReference type="InterPro" id="IPR017067">
    <property type="entry name" value="RNase_H1_euk"/>
</dbReference>
<dbReference type="GO" id="GO:0043137">
    <property type="term" value="P:DNA replication, removal of RNA primer"/>
    <property type="evidence" value="ECO:0007669"/>
    <property type="project" value="TreeGrafter"/>
</dbReference>
<dbReference type="Gene3D" id="3.30.420.10">
    <property type="entry name" value="Ribonuclease H-like superfamily/Ribonuclease H"/>
    <property type="match status" value="1"/>
</dbReference>
<evidence type="ECO:0000313" key="3">
    <source>
        <dbReference type="EMBL" id="KAB7506477.1"/>
    </source>
</evidence>
<dbReference type="Proteomes" id="UP000326759">
    <property type="component" value="Unassembled WGS sequence"/>
</dbReference>
<dbReference type="EMBL" id="SEYY01000788">
    <property type="protein sequence ID" value="KAB7506477.1"/>
    <property type="molecule type" value="Genomic_DNA"/>
</dbReference>
<dbReference type="GO" id="GO:0004523">
    <property type="term" value="F:RNA-DNA hybrid ribonuclease activity"/>
    <property type="evidence" value="ECO:0007669"/>
    <property type="project" value="InterPro"/>
</dbReference>
<name>A0A5N5TJZ6_9CRUS</name>